<proteinExistence type="predicted"/>
<keyword evidence="2" id="KW-1185">Reference proteome</keyword>
<reference evidence="1 2" key="1">
    <citation type="submission" date="2018-07" db="EMBL/GenBank/DDBJ databases">
        <title>Dyadobacter roseus sp. nov., isolated from rose rhizosphere soil.</title>
        <authorList>
            <person name="Chen L."/>
        </authorList>
    </citation>
    <scope>NUCLEOTIDE SEQUENCE [LARGE SCALE GENOMIC DNA]</scope>
    <source>
        <strain evidence="1 2">RS19</strain>
    </source>
</reference>
<protein>
    <submittedName>
        <fullName evidence="1">Uncharacterized protein</fullName>
    </submittedName>
</protein>
<dbReference type="AlphaFoldDB" id="A0A3D8YHY1"/>
<accession>A0A3D8YHY1</accession>
<comment type="caution">
    <text evidence="1">The sequence shown here is derived from an EMBL/GenBank/DDBJ whole genome shotgun (WGS) entry which is preliminary data.</text>
</comment>
<sequence>MVNPYIEAKLYKRQGDLSKRWYVEFGAWNPSENSVEKKKIYCPAKFKTEKQREVNATVPYYSKSTNSLRFIIVLFKS</sequence>
<dbReference type="Proteomes" id="UP000256373">
    <property type="component" value="Unassembled WGS sequence"/>
</dbReference>
<evidence type="ECO:0000313" key="2">
    <source>
        <dbReference type="Proteomes" id="UP000256373"/>
    </source>
</evidence>
<evidence type="ECO:0000313" key="1">
    <source>
        <dbReference type="EMBL" id="REA64285.1"/>
    </source>
</evidence>
<dbReference type="EMBL" id="QNUL01000001">
    <property type="protein sequence ID" value="REA64285.1"/>
    <property type="molecule type" value="Genomic_DNA"/>
</dbReference>
<organism evidence="1 2">
    <name type="scientific">Dyadobacter luteus</name>
    <dbReference type="NCBI Taxonomy" id="2259619"/>
    <lineage>
        <taxon>Bacteria</taxon>
        <taxon>Pseudomonadati</taxon>
        <taxon>Bacteroidota</taxon>
        <taxon>Cytophagia</taxon>
        <taxon>Cytophagales</taxon>
        <taxon>Spirosomataceae</taxon>
        <taxon>Dyadobacter</taxon>
    </lineage>
</organism>
<gene>
    <name evidence="1" type="ORF">DSL64_01685</name>
</gene>
<name>A0A3D8YHY1_9BACT</name>